<name>A0A3M2LDG6_9ACTN</name>
<dbReference type="Gene3D" id="3.90.1530.10">
    <property type="entry name" value="Conserved hypothetical protein from pyrococcus furiosus pfu- 392566-001, ParB domain"/>
    <property type="match status" value="1"/>
</dbReference>
<dbReference type="AlphaFoldDB" id="A0A3M2LDG6"/>
<keyword evidence="3" id="KW-1185">Reference proteome</keyword>
<proteinExistence type="predicted"/>
<dbReference type="SUPFAM" id="SSF110849">
    <property type="entry name" value="ParB/Sulfiredoxin"/>
    <property type="match status" value="1"/>
</dbReference>
<evidence type="ECO:0000313" key="2">
    <source>
        <dbReference type="EMBL" id="RMI34643.1"/>
    </source>
</evidence>
<evidence type="ECO:0000259" key="1">
    <source>
        <dbReference type="SMART" id="SM00470"/>
    </source>
</evidence>
<sequence>MGNGEEESVVRVEIAALSTRDSPRVLGADPDHVETLAAVQDELPPILVHRATMNVIDGVHRLRAARLRGDDEIPVRFYDGDVADAFVVAVQHNIAHGLPLSLTDRKSAAERIIASHPQWSDRRIASATGIAPGTVAEIRRRTSGTATVRIGQDGRARPVNGVEGRRMAAELIRKDPGLSLRQVARAVGISPETVRDVRNRLKQGDDPVPAPRGERDRTVSLAARRRAPAVRPAAERRTAPSERAAVVERLRGDPALRLSETGRNLLMLLNVHTMKQQDWDEIIKNVPPHRVGIVAQLARDCAELWADVATRMEGRVVGVV</sequence>
<gene>
    <name evidence="2" type="ORF">EBO15_40600</name>
</gene>
<dbReference type="EMBL" id="RFFG01000164">
    <property type="protein sequence ID" value="RMI34643.1"/>
    <property type="molecule type" value="Genomic_DNA"/>
</dbReference>
<dbReference type="RefSeq" id="WP_122199767.1">
    <property type="nucleotide sequence ID" value="NZ_JBHSKC010000015.1"/>
</dbReference>
<dbReference type="Pfam" id="PF13384">
    <property type="entry name" value="HTH_23"/>
    <property type="match status" value="1"/>
</dbReference>
<dbReference type="Proteomes" id="UP000282674">
    <property type="component" value="Unassembled WGS sequence"/>
</dbReference>
<dbReference type="OrthoDB" id="3701787at2"/>
<comment type="caution">
    <text evidence="2">The sequence shown here is derived from an EMBL/GenBank/DDBJ whole genome shotgun (WGS) entry which is preliminary data.</text>
</comment>
<reference evidence="2 3" key="1">
    <citation type="submission" date="2018-10" db="EMBL/GenBank/DDBJ databases">
        <title>Isolation from soil.</title>
        <authorList>
            <person name="Hu J."/>
        </authorList>
    </citation>
    <scope>NUCLEOTIDE SEQUENCE [LARGE SCALE GENOMIC DNA]</scope>
    <source>
        <strain evidence="2 3">NEAU-Ht49</strain>
    </source>
</reference>
<accession>A0A3M2LDG6</accession>
<feature type="domain" description="ParB-like N-terminal" evidence="1">
    <location>
        <begin position="10"/>
        <end position="94"/>
    </location>
</feature>
<dbReference type="InterPro" id="IPR003115">
    <property type="entry name" value="ParB_N"/>
</dbReference>
<dbReference type="Pfam" id="PF02195">
    <property type="entry name" value="ParB_N"/>
    <property type="match status" value="1"/>
</dbReference>
<dbReference type="InterPro" id="IPR036086">
    <property type="entry name" value="ParB/Sulfiredoxin_sf"/>
</dbReference>
<dbReference type="SMART" id="SM00470">
    <property type="entry name" value="ParB"/>
    <property type="match status" value="1"/>
</dbReference>
<protein>
    <submittedName>
        <fullName evidence="2">Winged helix-turn-helix transcriptional regulator</fullName>
    </submittedName>
</protein>
<evidence type="ECO:0000313" key="3">
    <source>
        <dbReference type="Proteomes" id="UP000282674"/>
    </source>
</evidence>
<organism evidence="2 3">
    <name type="scientific">Actinomadura harenae</name>
    <dbReference type="NCBI Taxonomy" id="2483351"/>
    <lineage>
        <taxon>Bacteria</taxon>
        <taxon>Bacillati</taxon>
        <taxon>Actinomycetota</taxon>
        <taxon>Actinomycetes</taxon>
        <taxon>Streptosporangiales</taxon>
        <taxon>Thermomonosporaceae</taxon>
        <taxon>Actinomadura</taxon>
    </lineage>
</organism>